<evidence type="ECO:0000313" key="2">
    <source>
        <dbReference type="Proteomes" id="UP000267821"/>
    </source>
</evidence>
<dbReference type="Proteomes" id="UP000267821">
    <property type="component" value="Unassembled WGS sequence"/>
</dbReference>
<dbReference type="InParanoid" id="A0A3N4LVV7"/>
<evidence type="ECO:0000313" key="1">
    <source>
        <dbReference type="EMBL" id="RPB27043.1"/>
    </source>
</evidence>
<proteinExistence type="predicted"/>
<protein>
    <submittedName>
        <fullName evidence="1">Uncharacterized protein</fullName>
    </submittedName>
</protein>
<gene>
    <name evidence="1" type="ORF">L211DRAFT_604082</name>
</gene>
<dbReference type="AlphaFoldDB" id="A0A3N4LVV7"/>
<sequence>MYIQVPNDNQSAVRASISIGPLIFFFIHPTLTAPHSVPLKLTRFPNFKRFMYRVPRKGILTYARYLIPILHRHMCST</sequence>
<dbReference type="EMBL" id="ML121532">
    <property type="protein sequence ID" value="RPB27043.1"/>
    <property type="molecule type" value="Genomic_DNA"/>
</dbReference>
<keyword evidence="2" id="KW-1185">Reference proteome</keyword>
<organism evidence="1 2">
    <name type="scientific">Terfezia boudieri ATCC MYA-4762</name>
    <dbReference type="NCBI Taxonomy" id="1051890"/>
    <lineage>
        <taxon>Eukaryota</taxon>
        <taxon>Fungi</taxon>
        <taxon>Dikarya</taxon>
        <taxon>Ascomycota</taxon>
        <taxon>Pezizomycotina</taxon>
        <taxon>Pezizomycetes</taxon>
        <taxon>Pezizales</taxon>
        <taxon>Pezizaceae</taxon>
        <taxon>Terfezia</taxon>
    </lineage>
</organism>
<reference evidence="1 2" key="1">
    <citation type="journal article" date="2018" name="Nat. Ecol. Evol.">
        <title>Pezizomycetes genomes reveal the molecular basis of ectomycorrhizal truffle lifestyle.</title>
        <authorList>
            <person name="Murat C."/>
            <person name="Payen T."/>
            <person name="Noel B."/>
            <person name="Kuo A."/>
            <person name="Morin E."/>
            <person name="Chen J."/>
            <person name="Kohler A."/>
            <person name="Krizsan K."/>
            <person name="Balestrini R."/>
            <person name="Da Silva C."/>
            <person name="Montanini B."/>
            <person name="Hainaut M."/>
            <person name="Levati E."/>
            <person name="Barry K.W."/>
            <person name="Belfiori B."/>
            <person name="Cichocki N."/>
            <person name="Clum A."/>
            <person name="Dockter R.B."/>
            <person name="Fauchery L."/>
            <person name="Guy J."/>
            <person name="Iotti M."/>
            <person name="Le Tacon F."/>
            <person name="Lindquist E.A."/>
            <person name="Lipzen A."/>
            <person name="Malagnac F."/>
            <person name="Mello A."/>
            <person name="Molinier V."/>
            <person name="Miyauchi S."/>
            <person name="Poulain J."/>
            <person name="Riccioni C."/>
            <person name="Rubini A."/>
            <person name="Sitrit Y."/>
            <person name="Splivallo R."/>
            <person name="Traeger S."/>
            <person name="Wang M."/>
            <person name="Zifcakova L."/>
            <person name="Wipf D."/>
            <person name="Zambonelli A."/>
            <person name="Paolocci F."/>
            <person name="Nowrousian M."/>
            <person name="Ottonello S."/>
            <person name="Baldrian P."/>
            <person name="Spatafora J.W."/>
            <person name="Henrissat B."/>
            <person name="Nagy L.G."/>
            <person name="Aury J.M."/>
            <person name="Wincker P."/>
            <person name="Grigoriev I.V."/>
            <person name="Bonfante P."/>
            <person name="Martin F.M."/>
        </authorList>
    </citation>
    <scope>NUCLEOTIDE SEQUENCE [LARGE SCALE GENOMIC DNA]</scope>
    <source>
        <strain evidence="1 2">ATCC MYA-4762</strain>
    </source>
</reference>
<name>A0A3N4LVV7_9PEZI</name>
<accession>A0A3N4LVV7</accession>